<gene>
    <name evidence="2" type="ORF">ACFSR2_18490</name>
</gene>
<dbReference type="EMBL" id="JBHULC010000022">
    <property type="protein sequence ID" value="MFD2522894.1"/>
    <property type="molecule type" value="Genomic_DNA"/>
</dbReference>
<keyword evidence="1" id="KW-0812">Transmembrane</keyword>
<dbReference type="Proteomes" id="UP001597510">
    <property type="component" value="Unassembled WGS sequence"/>
</dbReference>
<evidence type="ECO:0000256" key="1">
    <source>
        <dbReference type="SAM" id="Phobius"/>
    </source>
</evidence>
<feature type="transmembrane region" description="Helical" evidence="1">
    <location>
        <begin position="12"/>
        <end position="39"/>
    </location>
</feature>
<dbReference type="InterPro" id="IPR021354">
    <property type="entry name" value="DUF2975"/>
</dbReference>
<keyword evidence="1" id="KW-0472">Membrane</keyword>
<organism evidence="2 3">
    <name type="scientific">Emticicia soli</name>
    <dbReference type="NCBI Taxonomy" id="2027878"/>
    <lineage>
        <taxon>Bacteria</taxon>
        <taxon>Pseudomonadati</taxon>
        <taxon>Bacteroidota</taxon>
        <taxon>Cytophagia</taxon>
        <taxon>Cytophagales</taxon>
        <taxon>Leadbetterellaceae</taxon>
        <taxon>Emticicia</taxon>
    </lineage>
</organism>
<dbReference type="RefSeq" id="WP_340239585.1">
    <property type="nucleotide sequence ID" value="NZ_JBBEWC010000013.1"/>
</dbReference>
<evidence type="ECO:0000313" key="3">
    <source>
        <dbReference type="Proteomes" id="UP001597510"/>
    </source>
</evidence>
<keyword evidence="1" id="KW-1133">Transmembrane helix</keyword>
<feature type="transmembrane region" description="Helical" evidence="1">
    <location>
        <begin position="109"/>
        <end position="129"/>
    </location>
</feature>
<comment type="caution">
    <text evidence="2">The sequence shown here is derived from an EMBL/GenBank/DDBJ whole genome shotgun (WGS) entry which is preliminary data.</text>
</comment>
<name>A0ABW5JBG1_9BACT</name>
<protein>
    <submittedName>
        <fullName evidence="2">DUF2975 domain-containing protein</fullName>
    </submittedName>
</protein>
<proteinExistence type="predicted"/>
<dbReference type="Pfam" id="PF11188">
    <property type="entry name" value="DUF2975"/>
    <property type="match status" value="1"/>
</dbReference>
<accession>A0ABW5JBG1</accession>
<feature type="transmembrane region" description="Helical" evidence="1">
    <location>
        <begin position="59"/>
        <end position="77"/>
    </location>
</feature>
<keyword evidence="3" id="KW-1185">Reference proteome</keyword>
<sequence>MKTRTQNILSVVRIIALIGYIGAAVYGLRIIIPFVGGFITDKLAFDTGTGLDSLRETHLLTYLSLMSFIIALVIMKVRMWESLRAILEEIDLSSPFSLKIASMLENMSYLILAVGIVYIAGDSYAGYISKKISIVDKGLLNGDFQYLFSAGVVYVMAQIFRRGVELQDENELTV</sequence>
<feature type="transmembrane region" description="Helical" evidence="1">
    <location>
        <begin position="144"/>
        <end position="160"/>
    </location>
</feature>
<reference evidence="3" key="1">
    <citation type="journal article" date="2019" name="Int. J. Syst. Evol. Microbiol.">
        <title>The Global Catalogue of Microorganisms (GCM) 10K type strain sequencing project: providing services to taxonomists for standard genome sequencing and annotation.</title>
        <authorList>
            <consortium name="The Broad Institute Genomics Platform"/>
            <consortium name="The Broad Institute Genome Sequencing Center for Infectious Disease"/>
            <person name="Wu L."/>
            <person name="Ma J."/>
        </authorList>
    </citation>
    <scope>NUCLEOTIDE SEQUENCE [LARGE SCALE GENOMIC DNA]</scope>
    <source>
        <strain evidence="3">KCTC 52344</strain>
    </source>
</reference>
<evidence type="ECO:0000313" key="2">
    <source>
        <dbReference type="EMBL" id="MFD2522894.1"/>
    </source>
</evidence>